<comment type="caution">
    <text evidence="2">The sequence shown here is derived from an EMBL/GenBank/DDBJ whole genome shotgun (WGS) entry which is preliminary data.</text>
</comment>
<dbReference type="CDD" id="cd00037">
    <property type="entry name" value="CLECT"/>
    <property type="match status" value="1"/>
</dbReference>
<feature type="non-terminal residue" evidence="2">
    <location>
        <position position="151"/>
    </location>
</feature>
<accession>A0ABN7NTK4</accession>
<feature type="domain" description="C-type lectin" evidence="1">
    <location>
        <begin position="11"/>
        <end position="149"/>
    </location>
</feature>
<dbReference type="InterPro" id="IPR016186">
    <property type="entry name" value="C-type_lectin-like/link_sf"/>
</dbReference>
<evidence type="ECO:0000313" key="2">
    <source>
        <dbReference type="EMBL" id="CAG2058158.1"/>
    </source>
</evidence>
<name>A0ABN7NTK4_TIMPD</name>
<keyword evidence="3" id="KW-1185">Reference proteome</keyword>
<protein>
    <recommendedName>
        <fullName evidence="1">C-type lectin domain-containing protein</fullName>
    </recommendedName>
</protein>
<organism evidence="2 3">
    <name type="scientific">Timema podura</name>
    <name type="common">Walking stick</name>
    <dbReference type="NCBI Taxonomy" id="61482"/>
    <lineage>
        <taxon>Eukaryota</taxon>
        <taxon>Metazoa</taxon>
        <taxon>Ecdysozoa</taxon>
        <taxon>Arthropoda</taxon>
        <taxon>Hexapoda</taxon>
        <taxon>Insecta</taxon>
        <taxon>Pterygota</taxon>
        <taxon>Neoptera</taxon>
        <taxon>Polyneoptera</taxon>
        <taxon>Phasmatodea</taxon>
        <taxon>Timematodea</taxon>
        <taxon>Timematoidea</taxon>
        <taxon>Timematidae</taxon>
        <taxon>Timema</taxon>
    </lineage>
</organism>
<proteinExistence type="predicted"/>
<evidence type="ECO:0000313" key="3">
    <source>
        <dbReference type="Proteomes" id="UP001153148"/>
    </source>
</evidence>
<reference evidence="2" key="1">
    <citation type="submission" date="2021-03" db="EMBL/GenBank/DDBJ databases">
        <authorList>
            <person name="Tran Van P."/>
        </authorList>
    </citation>
    <scope>NUCLEOTIDE SEQUENCE</scope>
</reference>
<dbReference type="SMART" id="SM00034">
    <property type="entry name" value="CLECT"/>
    <property type="match status" value="1"/>
</dbReference>
<feature type="non-terminal residue" evidence="2">
    <location>
        <position position="1"/>
    </location>
</feature>
<dbReference type="Pfam" id="PF00059">
    <property type="entry name" value="Lectin_C"/>
    <property type="match status" value="1"/>
</dbReference>
<evidence type="ECO:0000259" key="1">
    <source>
        <dbReference type="SMART" id="SM00034"/>
    </source>
</evidence>
<dbReference type="EMBL" id="CAJPIN010006718">
    <property type="protein sequence ID" value="CAG2058158.1"/>
    <property type="molecule type" value="Genomic_DNA"/>
</dbReference>
<dbReference type="InterPro" id="IPR001304">
    <property type="entry name" value="C-type_lectin-like"/>
</dbReference>
<sequence>ACKEESTNKTPPRSFVDVPGLNRYKVHVTAKTWEEARKVCIAEKAHLVVINSEAEAKAVLKIWQEYPFPKLNPLFIFLGFNDIKGEGKYVTVTVSEVNQSSGIYILKRKCSTASYYPFGLYAYSNVTEFVTRMSRSSCCDNTVLLVILENW</sequence>
<dbReference type="Proteomes" id="UP001153148">
    <property type="component" value="Unassembled WGS sequence"/>
</dbReference>
<dbReference type="InterPro" id="IPR016187">
    <property type="entry name" value="CTDL_fold"/>
</dbReference>
<dbReference type="Gene3D" id="3.10.100.10">
    <property type="entry name" value="Mannose-Binding Protein A, subunit A"/>
    <property type="match status" value="1"/>
</dbReference>
<gene>
    <name evidence="2" type="ORF">TPAB3V08_LOCUS5132</name>
</gene>
<dbReference type="SUPFAM" id="SSF56436">
    <property type="entry name" value="C-type lectin-like"/>
    <property type="match status" value="1"/>
</dbReference>